<dbReference type="Gene3D" id="3.20.20.140">
    <property type="entry name" value="Metal-dependent hydrolases"/>
    <property type="match status" value="1"/>
</dbReference>
<sequence length="366" mass="40534">MGALLSYSDWLDLVPKVELHCHIAGAVRATTLHEIAAANGVALPRPAETLYQWKDFYGFLEVLRLGALAVRRREDFERVAYECIEDMHRHGNARHVEIFFNPHYYAPNGATYPLIVEGLAAGLERAERDFGVSSLMIACIDRSVCVPSEALEMLDWIRAHPHPRVVGVGLDGAERGGPPLVWLEAWRRAGRMGLLRTAHVCEDNQTLSEGPPSHVINCRHALGCDRLDHGYNMLADPDLVARMVEDGTPFTMACWSSILPNRIPRLDRIKRMGEAGLNIVLGTDDPTMFATTIGHGWRVVFNHTGWGVPEARRLSLAGVEASWLPADRKAALRAEFAAALDALEPRLDPADRSIDLAIERPRPADG</sequence>
<evidence type="ECO:0000313" key="10">
    <source>
        <dbReference type="Proteomes" id="UP001138708"/>
    </source>
</evidence>
<protein>
    <submittedName>
        <fullName evidence="7">Adenosine deaminase</fullName>
        <ecNumber evidence="7">3.5.4.4</ecNumber>
    </submittedName>
</protein>
<dbReference type="PANTHER" id="PTHR43114">
    <property type="entry name" value="ADENINE DEAMINASE"/>
    <property type="match status" value="1"/>
</dbReference>
<reference evidence="7" key="1">
    <citation type="submission" date="2020-01" db="EMBL/GenBank/DDBJ databases">
        <authorList>
            <person name="Rat A."/>
        </authorList>
    </citation>
    <scope>NUCLEOTIDE SEQUENCE</scope>
    <source>
        <strain evidence="7">LMG 31161</strain>
    </source>
</reference>
<dbReference type="GO" id="GO:0006146">
    <property type="term" value="P:adenine catabolic process"/>
    <property type="evidence" value="ECO:0007669"/>
    <property type="project" value="TreeGrafter"/>
</dbReference>
<keyword evidence="9" id="KW-1185">Reference proteome</keyword>
<dbReference type="EMBL" id="JAAEDK010000032">
    <property type="protein sequence ID" value="MBR0660541.1"/>
    <property type="molecule type" value="Genomic_DNA"/>
</dbReference>
<evidence type="ECO:0000313" key="7">
    <source>
        <dbReference type="EMBL" id="MBR0660541.1"/>
    </source>
</evidence>
<dbReference type="InterPro" id="IPR006330">
    <property type="entry name" value="Ado/ade_deaminase"/>
</dbReference>
<evidence type="ECO:0000256" key="2">
    <source>
        <dbReference type="ARBA" id="ARBA00006676"/>
    </source>
</evidence>
<dbReference type="SUPFAM" id="SSF51556">
    <property type="entry name" value="Metallo-dependent hydrolases"/>
    <property type="match status" value="1"/>
</dbReference>
<evidence type="ECO:0000256" key="1">
    <source>
        <dbReference type="ARBA" id="ARBA00001947"/>
    </source>
</evidence>
<organism evidence="7 10">
    <name type="scientific">Neoroseomonas oryzicola</name>
    <dbReference type="NCBI Taxonomy" id="535904"/>
    <lineage>
        <taxon>Bacteria</taxon>
        <taxon>Pseudomonadati</taxon>
        <taxon>Pseudomonadota</taxon>
        <taxon>Alphaproteobacteria</taxon>
        <taxon>Acetobacterales</taxon>
        <taxon>Acetobacteraceae</taxon>
        <taxon>Neoroseomonas</taxon>
    </lineage>
</organism>
<dbReference type="Proteomes" id="UP001138708">
    <property type="component" value="Unassembled WGS sequence"/>
</dbReference>
<keyword evidence="3" id="KW-0479">Metal-binding</keyword>
<dbReference type="RefSeq" id="WP_168040678.1">
    <property type="nucleotide sequence ID" value="NZ_JAAEDK010000032.1"/>
</dbReference>
<reference evidence="7" key="3">
    <citation type="journal article" date="2021" name="Syst. Appl. Microbiol.">
        <title>Roseomonas hellenica sp. nov., isolated from roots of wild-growing Alkanna tinctoria.</title>
        <authorList>
            <person name="Rat A."/>
            <person name="Naranjo H.D."/>
            <person name="Lebbe L."/>
            <person name="Cnockaert M."/>
            <person name="Krigas N."/>
            <person name="Grigoriadou K."/>
            <person name="Maloupa E."/>
            <person name="Willems A."/>
        </authorList>
    </citation>
    <scope>NUCLEOTIDE SEQUENCE</scope>
    <source>
        <strain evidence="7">LMG 31161</strain>
    </source>
</reference>
<dbReference type="NCBIfam" id="TIGR01430">
    <property type="entry name" value="aden_deam"/>
    <property type="match status" value="1"/>
</dbReference>
<dbReference type="GO" id="GO:0000034">
    <property type="term" value="F:adenine deaminase activity"/>
    <property type="evidence" value="ECO:0007669"/>
    <property type="project" value="TreeGrafter"/>
</dbReference>
<evidence type="ECO:0000259" key="6">
    <source>
        <dbReference type="Pfam" id="PF00962"/>
    </source>
</evidence>
<feature type="domain" description="Adenosine deaminase" evidence="6">
    <location>
        <begin position="15"/>
        <end position="336"/>
    </location>
</feature>
<comment type="cofactor">
    <cofactor evidence="1">
        <name>Zn(2+)</name>
        <dbReference type="ChEBI" id="CHEBI:29105"/>
    </cofactor>
</comment>
<gene>
    <name evidence="7" type="primary">add</name>
    <name evidence="8" type="ORF">GWK15_07500</name>
    <name evidence="7" type="ORF">GXW75_14875</name>
</gene>
<keyword evidence="4 7" id="KW-0378">Hydrolase</keyword>
<evidence type="ECO:0000313" key="9">
    <source>
        <dbReference type="Proteomes" id="UP000746741"/>
    </source>
</evidence>
<dbReference type="AlphaFoldDB" id="A0A9X9WJN1"/>
<accession>A0A9X9WJN1</accession>
<dbReference type="GO" id="GO:0005829">
    <property type="term" value="C:cytosol"/>
    <property type="evidence" value="ECO:0007669"/>
    <property type="project" value="TreeGrafter"/>
</dbReference>
<dbReference type="GO" id="GO:0043103">
    <property type="term" value="P:hypoxanthine salvage"/>
    <property type="evidence" value="ECO:0007669"/>
    <property type="project" value="TreeGrafter"/>
</dbReference>
<dbReference type="EMBL" id="JAAVUP010000002">
    <property type="protein sequence ID" value="NKE16783.1"/>
    <property type="molecule type" value="Genomic_DNA"/>
</dbReference>
<dbReference type="EC" id="3.5.4.4" evidence="7"/>
<dbReference type="Proteomes" id="UP000746741">
    <property type="component" value="Unassembled WGS sequence"/>
</dbReference>
<evidence type="ECO:0000313" key="8">
    <source>
        <dbReference type="EMBL" id="NKE16783.1"/>
    </source>
</evidence>
<reference evidence="8 9" key="2">
    <citation type="submission" date="2020-02" db="EMBL/GenBank/DDBJ databases">
        <authorList>
            <person name="Sun Q."/>
            <person name="Inoue M."/>
        </authorList>
    </citation>
    <scope>NUCLEOTIDE SEQUENCE [LARGE SCALE GENOMIC DNA]</scope>
    <source>
        <strain evidence="8 9">KCTC 22478</strain>
    </source>
</reference>
<evidence type="ECO:0000256" key="4">
    <source>
        <dbReference type="ARBA" id="ARBA00022801"/>
    </source>
</evidence>
<dbReference type="InterPro" id="IPR001365">
    <property type="entry name" value="A_deaminase_dom"/>
</dbReference>
<evidence type="ECO:0000256" key="3">
    <source>
        <dbReference type="ARBA" id="ARBA00022723"/>
    </source>
</evidence>
<evidence type="ECO:0000256" key="5">
    <source>
        <dbReference type="ARBA" id="ARBA00022833"/>
    </source>
</evidence>
<comment type="similarity">
    <text evidence="2">Belongs to the metallo-dependent hydrolases superfamily. Adenosine and AMP deaminases family.</text>
</comment>
<comment type="caution">
    <text evidence="7">The sequence shown here is derived from an EMBL/GenBank/DDBJ whole genome shotgun (WGS) entry which is preliminary data.</text>
</comment>
<dbReference type="InterPro" id="IPR032466">
    <property type="entry name" value="Metal_Hydrolase"/>
</dbReference>
<name>A0A9X9WJN1_9PROT</name>
<proteinExistence type="inferred from homology"/>
<dbReference type="GO" id="GO:0046872">
    <property type="term" value="F:metal ion binding"/>
    <property type="evidence" value="ECO:0007669"/>
    <property type="project" value="UniProtKB-KW"/>
</dbReference>
<keyword evidence="5" id="KW-0862">Zinc</keyword>
<dbReference type="PANTHER" id="PTHR43114:SF6">
    <property type="entry name" value="ADENINE DEAMINASE"/>
    <property type="match status" value="1"/>
</dbReference>
<dbReference type="Pfam" id="PF00962">
    <property type="entry name" value="A_deaminase"/>
    <property type="match status" value="1"/>
</dbReference>